<evidence type="ECO:0000313" key="1">
    <source>
        <dbReference type="Proteomes" id="UP000095286"/>
    </source>
</evidence>
<reference evidence="2" key="1">
    <citation type="submission" date="2016-11" db="UniProtKB">
        <authorList>
            <consortium name="WormBaseParasite"/>
        </authorList>
    </citation>
    <scope>IDENTIFICATION</scope>
    <source>
        <strain evidence="2">KR3021</strain>
    </source>
</reference>
<name>A0AC35TG55_9BILA</name>
<dbReference type="WBParaSite" id="RSKR_0000019100.1">
    <property type="protein sequence ID" value="RSKR_0000019100.1"/>
    <property type="gene ID" value="RSKR_0000019100"/>
</dbReference>
<accession>A0AC35TG55</accession>
<protein>
    <submittedName>
        <fullName evidence="2">Hsp90 chaperone protein kinase-targeting subunit</fullName>
    </submittedName>
</protein>
<evidence type="ECO:0000313" key="2">
    <source>
        <dbReference type="WBParaSite" id="RSKR_0000019100.1"/>
    </source>
</evidence>
<organism evidence="1 2">
    <name type="scientific">Rhabditophanes sp. KR3021</name>
    <dbReference type="NCBI Taxonomy" id="114890"/>
    <lineage>
        <taxon>Eukaryota</taxon>
        <taxon>Metazoa</taxon>
        <taxon>Ecdysozoa</taxon>
        <taxon>Nematoda</taxon>
        <taxon>Chromadorea</taxon>
        <taxon>Rhabditida</taxon>
        <taxon>Tylenchina</taxon>
        <taxon>Panagrolaimomorpha</taxon>
        <taxon>Strongyloidoidea</taxon>
        <taxon>Alloionematidae</taxon>
        <taxon>Rhabditophanes</taxon>
    </lineage>
</organism>
<dbReference type="Proteomes" id="UP000095286">
    <property type="component" value="Unplaced"/>
</dbReference>
<proteinExistence type="predicted"/>
<sequence>MPIDYSKWNKIEVSDDEDDTHPNVDTPSLFRWRHQARMEKMAQQQQEKEALEKESTNINDQINQLRSKLEDNSIVGEERDSYEKKLDQFVSQLNEWKDKEKKFEEMLKHEPWNVDTISTEKFSKSRINKPKVVDNKPVTAEEAHENMQNVITKYSKEIDLFKKCQNVSEISNYLRNHPELACEEVASCLTLDALNHAILEEDKDLIRVATNTQYIQYIIQLATELKIPPNTSAMVNRFFDKILSNNEAFKKDHEIQLTEFLIRLRNRGAVKREEALKDIEDEEREARIKASPGGIDPQEVMNALPDELKECFESRDMSKMKHVAETMDRDVFKYHFQRCIDSGLWVPGGNDDGAEAHEETAE</sequence>